<name>K9WJE2_9CYAN</name>
<dbReference type="OrthoDB" id="582733at2"/>
<gene>
    <name evidence="1" type="ORF">Mic7113_3919</name>
</gene>
<accession>K9WJE2</accession>
<protein>
    <submittedName>
        <fullName evidence="1">Uncharacterized protein</fullName>
    </submittedName>
</protein>
<dbReference type="eggNOG" id="ENOG5034277">
    <property type="taxonomic scope" value="Bacteria"/>
</dbReference>
<proteinExistence type="predicted"/>
<evidence type="ECO:0000313" key="2">
    <source>
        <dbReference type="Proteomes" id="UP000010471"/>
    </source>
</evidence>
<sequence>MYPVTLGYDEAKKRIESLIRDGYCSEALVTAVFTAEKMLRRTLRQIIVSAGFTSKSAEQLMSLARGLMALKEQWLIYEPHQRTLIEVIGNQEWQQICTLAKMRNKLIHGIRVYEAEYCQEQAEKFLFTLDIVKEKLEATYGYSGWERLAARKKSKLHIDPKIKVTPD</sequence>
<dbReference type="RefSeq" id="WP_015183766.1">
    <property type="nucleotide sequence ID" value="NC_019738.1"/>
</dbReference>
<reference evidence="1 2" key="1">
    <citation type="submission" date="2012-06" db="EMBL/GenBank/DDBJ databases">
        <title>Finished chromosome of genome of Microcoleus sp. PCC 7113.</title>
        <authorList>
            <consortium name="US DOE Joint Genome Institute"/>
            <person name="Gugger M."/>
            <person name="Coursin T."/>
            <person name="Rippka R."/>
            <person name="Tandeau De Marsac N."/>
            <person name="Huntemann M."/>
            <person name="Wei C.-L."/>
            <person name="Han J."/>
            <person name="Detter J.C."/>
            <person name="Han C."/>
            <person name="Tapia R."/>
            <person name="Chen A."/>
            <person name="Kyrpides N."/>
            <person name="Mavromatis K."/>
            <person name="Markowitz V."/>
            <person name="Szeto E."/>
            <person name="Ivanova N."/>
            <person name="Pagani I."/>
            <person name="Pati A."/>
            <person name="Goodwin L."/>
            <person name="Nordberg H.P."/>
            <person name="Cantor M.N."/>
            <person name="Hua S.X."/>
            <person name="Woyke T."/>
            <person name="Kerfeld C.A."/>
        </authorList>
    </citation>
    <scope>NUCLEOTIDE SEQUENCE [LARGE SCALE GENOMIC DNA]</scope>
    <source>
        <strain evidence="1 2">PCC 7113</strain>
    </source>
</reference>
<dbReference type="AlphaFoldDB" id="K9WJE2"/>
<evidence type="ECO:0000313" key="1">
    <source>
        <dbReference type="EMBL" id="AFZ19627.1"/>
    </source>
</evidence>
<dbReference type="EMBL" id="CP003630">
    <property type="protein sequence ID" value="AFZ19627.1"/>
    <property type="molecule type" value="Genomic_DNA"/>
</dbReference>
<dbReference type="HOGENOM" id="CLU_1592691_0_0_3"/>
<organism evidence="1 2">
    <name type="scientific">Allocoleopsis franciscana PCC 7113</name>
    <dbReference type="NCBI Taxonomy" id="1173027"/>
    <lineage>
        <taxon>Bacteria</taxon>
        <taxon>Bacillati</taxon>
        <taxon>Cyanobacteriota</taxon>
        <taxon>Cyanophyceae</taxon>
        <taxon>Coleofasciculales</taxon>
        <taxon>Coleofasciculaceae</taxon>
        <taxon>Allocoleopsis</taxon>
        <taxon>Allocoleopsis franciscana</taxon>
    </lineage>
</organism>
<dbReference type="Proteomes" id="UP000010471">
    <property type="component" value="Chromosome"/>
</dbReference>
<keyword evidence="2" id="KW-1185">Reference proteome</keyword>
<dbReference type="KEGG" id="mic:Mic7113_3919"/>